<protein>
    <submittedName>
        <fullName evidence="1">Uncharacterized protein</fullName>
    </submittedName>
</protein>
<sequence length="170" mass="18465">MHRFALLASLAFLSGCGDDLSDTEREARNRAAADQVRALNDAPPPLVEIVPEPLLLPEIEANDLYGDGCAYAPGTSMGTRVIAREADAFMKIDDRVVRFAADPGSRELPDNSRSLYNGREYSLRLTIDDVEPGEEAGANTEGVMSGTVYLRDRWDRVVYQGSGAVNCGNL</sequence>
<dbReference type="EMBL" id="RPFZ01000001">
    <property type="protein sequence ID" value="RPF70245.1"/>
    <property type="molecule type" value="Genomic_DNA"/>
</dbReference>
<comment type="caution">
    <text evidence="1">The sequence shown here is derived from an EMBL/GenBank/DDBJ whole genome shotgun (WGS) entry which is preliminary data.</text>
</comment>
<dbReference type="AlphaFoldDB" id="A0A3N5DI07"/>
<proteinExistence type="predicted"/>
<gene>
    <name evidence="1" type="ORF">EG799_00325</name>
</gene>
<dbReference type="PROSITE" id="PS51257">
    <property type="entry name" value="PROKAR_LIPOPROTEIN"/>
    <property type="match status" value="1"/>
</dbReference>
<evidence type="ECO:0000313" key="1">
    <source>
        <dbReference type="EMBL" id="RPF70245.1"/>
    </source>
</evidence>
<name>A0A3N5DI07_9SPHN</name>
<organism evidence="1 2">
    <name type="scientific">Aurantiacibacter spongiae</name>
    <dbReference type="NCBI Taxonomy" id="2488860"/>
    <lineage>
        <taxon>Bacteria</taxon>
        <taxon>Pseudomonadati</taxon>
        <taxon>Pseudomonadota</taxon>
        <taxon>Alphaproteobacteria</taxon>
        <taxon>Sphingomonadales</taxon>
        <taxon>Erythrobacteraceae</taxon>
        <taxon>Aurantiacibacter</taxon>
    </lineage>
</organism>
<dbReference type="OrthoDB" id="7504757at2"/>
<dbReference type="RefSeq" id="WP_123877490.1">
    <property type="nucleotide sequence ID" value="NZ_RPFZ01000001.1"/>
</dbReference>
<keyword evidence="2" id="KW-1185">Reference proteome</keyword>
<evidence type="ECO:0000313" key="2">
    <source>
        <dbReference type="Proteomes" id="UP000275232"/>
    </source>
</evidence>
<dbReference type="Proteomes" id="UP000275232">
    <property type="component" value="Unassembled WGS sequence"/>
</dbReference>
<reference evidence="1 2" key="1">
    <citation type="submission" date="2018-11" db="EMBL/GenBank/DDBJ databases">
        <title>Erythrobacter spongiae sp. nov., isolated from a marine sponge.</title>
        <authorList>
            <person name="Zhuang L."/>
            <person name="Luo L."/>
        </authorList>
    </citation>
    <scope>NUCLEOTIDE SEQUENCE [LARGE SCALE GENOMIC DNA]</scope>
    <source>
        <strain evidence="1 2">HN-E23</strain>
    </source>
</reference>
<accession>A0A3N5DI07</accession>